<name>A0ABU7RWQ2_9ACTN</name>
<dbReference type="PROSITE" id="PS00012">
    <property type="entry name" value="PHOSPHOPANTETHEINE"/>
    <property type="match status" value="1"/>
</dbReference>
<comment type="caution">
    <text evidence="4">The sequence shown here is derived from an EMBL/GenBank/DDBJ whole genome shotgun (WGS) entry which is preliminary data.</text>
</comment>
<keyword evidence="1" id="KW-0596">Phosphopantetheine</keyword>
<evidence type="ECO:0000256" key="2">
    <source>
        <dbReference type="ARBA" id="ARBA00022553"/>
    </source>
</evidence>
<evidence type="ECO:0000313" key="5">
    <source>
        <dbReference type="Proteomes" id="UP001332243"/>
    </source>
</evidence>
<accession>A0ABU7RWQ2</accession>
<dbReference type="InterPro" id="IPR006162">
    <property type="entry name" value="Ppantetheine_attach_site"/>
</dbReference>
<evidence type="ECO:0000313" key="4">
    <source>
        <dbReference type="EMBL" id="MEE6260936.1"/>
    </source>
</evidence>
<protein>
    <submittedName>
        <fullName evidence="4">Acyl carrier protein</fullName>
    </submittedName>
</protein>
<dbReference type="EMBL" id="JAZGQK010000017">
    <property type="protein sequence ID" value="MEE6260936.1"/>
    <property type="molecule type" value="Genomic_DNA"/>
</dbReference>
<sequence>MTDGETENGVLEIVREVLDADPVRLEDDLFDLGFSSLAIVRTAARVRDRFGAEPALSEYFEAVTVADLVAVVAAARPR</sequence>
<dbReference type="Pfam" id="PF00550">
    <property type="entry name" value="PP-binding"/>
    <property type="match status" value="1"/>
</dbReference>
<dbReference type="Gene3D" id="1.10.1200.10">
    <property type="entry name" value="ACP-like"/>
    <property type="match status" value="1"/>
</dbReference>
<dbReference type="RefSeq" id="WP_331216045.1">
    <property type="nucleotide sequence ID" value="NZ_JAZGQK010000017.1"/>
</dbReference>
<evidence type="ECO:0000256" key="1">
    <source>
        <dbReference type="ARBA" id="ARBA00022450"/>
    </source>
</evidence>
<dbReference type="Proteomes" id="UP001332243">
    <property type="component" value="Unassembled WGS sequence"/>
</dbReference>
<dbReference type="InterPro" id="IPR036736">
    <property type="entry name" value="ACP-like_sf"/>
</dbReference>
<keyword evidence="5" id="KW-1185">Reference proteome</keyword>
<evidence type="ECO:0000259" key="3">
    <source>
        <dbReference type="PROSITE" id="PS50075"/>
    </source>
</evidence>
<organism evidence="4 5">
    <name type="scientific">Plantactinospora sonchi</name>
    <dbReference type="NCBI Taxonomy" id="1544735"/>
    <lineage>
        <taxon>Bacteria</taxon>
        <taxon>Bacillati</taxon>
        <taxon>Actinomycetota</taxon>
        <taxon>Actinomycetes</taxon>
        <taxon>Micromonosporales</taxon>
        <taxon>Micromonosporaceae</taxon>
        <taxon>Plantactinospora</taxon>
    </lineage>
</organism>
<dbReference type="SUPFAM" id="SSF47336">
    <property type="entry name" value="ACP-like"/>
    <property type="match status" value="1"/>
</dbReference>
<dbReference type="InterPro" id="IPR009081">
    <property type="entry name" value="PP-bd_ACP"/>
</dbReference>
<dbReference type="PROSITE" id="PS50075">
    <property type="entry name" value="CARRIER"/>
    <property type="match status" value="1"/>
</dbReference>
<feature type="domain" description="Carrier" evidence="3">
    <location>
        <begin position="1"/>
        <end position="76"/>
    </location>
</feature>
<gene>
    <name evidence="4" type="ORF">V1633_20840</name>
</gene>
<reference evidence="4 5" key="1">
    <citation type="submission" date="2024-01" db="EMBL/GenBank/DDBJ databases">
        <title>Genome insights into Plantactinospora sonchi sp. nov.</title>
        <authorList>
            <person name="Wang L."/>
        </authorList>
    </citation>
    <scope>NUCLEOTIDE SEQUENCE [LARGE SCALE GENOMIC DNA]</scope>
    <source>
        <strain evidence="4 5">NEAU-QY2</strain>
    </source>
</reference>
<keyword evidence="2" id="KW-0597">Phosphoprotein</keyword>
<proteinExistence type="predicted"/>